<name>A0A645J6X0_9ZZZZ</name>
<accession>A0A645J6X0</accession>
<organism evidence="2">
    <name type="scientific">bioreactor metagenome</name>
    <dbReference type="NCBI Taxonomy" id="1076179"/>
    <lineage>
        <taxon>unclassified sequences</taxon>
        <taxon>metagenomes</taxon>
        <taxon>ecological metagenomes</taxon>
    </lineage>
</organism>
<evidence type="ECO:0000313" key="2">
    <source>
        <dbReference type="EMBL" id="MPN58439.1"/>
    </source>
</evidence>
<comment type="caution">
    <text evidence="2">The sequence shown here is derived from an EMBL/GenBank/DDBJ whole genome shotgun (WGS) entry which is preliminary data.</text>
</comment>
<gene>
    <name evidence="2" type="ORF">SDC9_206144</name>
</gene>
<feature type="region of interest" description="Disordered" evidence="1">
    <location>
        <begin position="89"/>
        <end position="121"/>
    </location>
</feature>
<proteinExistence type="predicted"/>
<protein>
    <submittedName>
        <fullName evidence="2">Uncharacterized protein</fullName>
    </submittedName>
</protein>
<sequence>MAGTVFPVQAQKGGRVHEIQVQHPSGGLKVPLQLPGAVGQFQLQVFRIPKGAAFHHPLGGYQYRLAVLNALHLQDRAVLQRIGSTVAADPGGAEGSVGRRRGKGVPRVFPSANNERIGFHE</sequence>
<dbReference type="AlphaFoldDB" id="A0A645J6X0"/>
<evidence type="ECO:0000256" key="1">
    <source>
        <dbReference type="SAM" id="MobiDB-lite"/>
    </source>
</evidence>
<dbReference type="EMBL" id="VSSQ01131118">
    <property type="protein sequence ID" value="MPN58439.1"/>
    <property type="molecule type" value="Genomic_DNA"/>
</dbReference>
<reference evidence="2" key="1">
    <citation type="submission" date="2019-08" db="EMBL/GenBank/DDBJ databases">
        <authorList>
            <person name="Kucharzyk K."/>
            <person name="Murdoch R.W."/>
            <person name="Higgins S."/>
            <person name="Loffler F."/>
        </authorList>
    </citation>
    <scope>NUCLEOTIDE SEQUENCE</scope>
</reference>